<dbReference type="EMBL" id="AZFW01000059">
    <property type="protein sequence ID" value="KRM26967.1"/>
    <property type="molecule type" value="Genomic_DNA"/>
</dbReference>
<evidence type="ECO:0000313" key="4">
    <source>
        <dbReference type="Proteomes" id="UP000050949"/>
    </source>
</evidence>
<gene>
    <name evidence="3" type="ORF">FC91_GL002805</name>
</gene>
<protein>
    <submittedName>
        <fullName evidence="3">Transposase</fullName>
    </submittedName>
</protein>
<sequence length="536" mass="61677">MAKAVGTERERQLEQEVFYLKQELQLLKEGIAYLTRKQYGLKKETLDHAEQTNLFTEVVPELDIPEITGETKETITYTRTKKKGKRAAELAQFSHVQKQFELPESERICPNCQRVMADIGGTMMRQVLDMIPAFFQVVEYIAHAYACQYCKDHGIHSDVIKAPVPKAFIGSSLASPSILAETLIEKYEKKVPAFRQEKQWARLGVPITRQDIINWHILAADYGLGALHDLMKKELLTQDIIHADETPYKVIESEKSKTYYWLLASGRYAENQVILYEHKDGRSYNWIEEMLGDYSGFLQTDGYAVYQKLPHVVRVACLAHIRRKFFDALTESEQKRTKKATRTRERASEEDLIKIEHAKKSAAWIGVEYCDVMFLLEKRWHDLAPEDRKEKRQAILAKVMDAFYTWLGNLGQLPKTKLGKAVDYAFNQRDALAVVLTDGRLEISNNRAERAIKELVMGRKNWLFSTSFKGAQASGIILSVMRTAEANGLDTRAYLKLLFEELPNLPVPDDPNDLQKYLPWAPQMKERCTKQSTELE</sequence>
<dbReference type="Pfam" id="PF03050">
    <property type="entry name" value="DDE_Tnp_IS66"/>
    <property type="match status" value="1"/>
</dbReference>
<dbReference type="Pfam" id="PF13005">
    <property type="entry name" value="zf-IS66"/>
    <property type="match status" value="1"/>
</dbReference>
<dbReference type="Proteomes" id="UP000050949">
    <property type="component" value="Unassembled WGS sequence"/>
</dbReference>
<dbReference type="OrthoDB" id="9760067at2"/>
<proteinExistence type="predicted"/>
<evidence type="ECO:0000313" key="3">
    <source>
        <dbReference type="EMBL" id="KRM26967.1"/>
    </source>
</evidence>
<name>A0A0R1X9T9_9LACO</name>
<dbReference type="InterPro" id="IPR024474">
    <property type="entry name" value="Znf_dom_IS66"/>
</dbReference>
<dbReference type="PATRIC" id="fig|1122147.4.peg.2890"/>
<evidence type="ECO:0000259" key="2">
    <source>
        <dbReference type="Pfam" id="PF13005"/>
    </source>
</evidence>
<dbReference type="PANTHER" id="PTHR33678">
    <property type="entry name" value="BLL1576 PROTEIN"/>
    <property type="match status" value="1"/>
</dbReference>
<evidence type="ECO:0000259" key="1">
    <source>
        <dbReference type="Pfam" id="PF03050"/>
    </source>
</evidence>
<comment type="caution">
    <text evidence="3">The sequence shown here is derived from an EMBL/GenBank/DDBJ whole genome shotgun (WGS) entry which is preliminary data.</text>
</comment>
<reference evidence="3 4" key="1">
    <citation type="journal article" date="2015" name="Genome Announc.">
        <title>Expanding the biotechnology potential of lactobacilli through comparative genomics of 213 strains and associated genera.</title>
        <authorList>
            <person name="Sun Z."/>
            <person name="Harris H.M."/>
            <person name="McCann A."/>
            <person name="Guo C."/>
            <person name="Argimon S."/>
            <person name="Zhang W."/>
            <person name="Yang X."/>
            <person name="Jeffery I.B."/>
            <person name="Cooney J.C."/>
            <person name="Kagawa T.F."/>
            <person name="Liu W."/>
            <person name="Song Y."/>
            <person name="Salvetti E."/>
            <person name="Wrobel A."/>
            <person name="Rasinkangas P."/>
            <person name="Parkhill J."/>
            <person name="Rea M.C."/>
            <person name="O'Sullivan O."/>
            <person name="Ritari J."/>
            <person name="Douillard F.P."/>
            <person name="Paul Ross R."/>
            <person name="Yang R."/>
            <person name="Briner A.E."/>
            <person name="Felis G.E."/>
            <person name="de Vos W.M."/>
            <person name="Barrangou R."/>
            <person name="Klaenhammer T.R."/>
            <person name="Caufield P.W."/>
            <person name="Cui Y."/>
            <person name="Zhang H."/>
            <person name="O'Toole P.W."/>
        </authorList>
    </citation>
    <scope>NUCLEOTIDE SEQUENCE [LARGE SCALE GENOMIC DNA]</scope>
    <source>
        <strain evidence="3 4">DSM 16991</strain>
    </source>
</reference>
<organism evidence="3 4">
    <name type="scientific">Schleiferilactobacillus harbinensis DSM 16991</name>
    <dbReference type="NCBI Taxonomy" id="1122147"/>
    <lineage>
        <taxon>Bacteria</taxon>
        <taxon>Bacillati</taxon>
        <taxon>Bacillota</taxon>
        <taxon>Bacilli</taxon>
        <taxon>Lactobacillales</taxon>
        <taxon>Lactobacillaceae</taxon>
        <taxon>Schleiferilactobacillus</taxon>
    </lineage>
</organism>
<dbReference type="NCBIfam" id="NF033517">
    <property type="entry name" value="transpos_IS66"/>
    <property type="match status" value="1"/>
</dbReference>
<dbReference type="InterPro" id="IPR052344">
    <property type="entry name" value="Transposase-related"/>
</dbReference>
<dbReference type="AlphaFoldDB" id="A0A0R1X9T9"/>
<feature type="domain" description="Transposase IS66 zinc-finger binding" evidence="2">
    <location>
        <begin position="106"/>
        <end position="150"/>
    </location>
</feature>
<dbReference type="eggNOG" id="COG4974">
    <property type="taxonomic scope" value="Bacteria"/>
</dbReference>
<dbReference type="InterPro" id="IPR004291">
    <property type="entry name" value="Transposase_IS66_central"/>
</dbReference>
<accession>A0A0R1X9T9</accession>
<feature type="domain" description="Transposase IS66 central" evidence="1">
    <location>
        <begin position="172"/>
        <end position="473"/>
    </location>
</feature>
<dbReference type="RefSeq" id="WP_035441345.1">
    <property type="nucleotide sequence ID" value="NZ_AUEH01000090.1"/>
</dbReference>